<dbReference type="PANTHER" id="PTHR28259">
    <property type="entry name" value="FLUORIDE EXPORT PROTEIN 1-RELATED"/>
    <property type="match status" value="1"/>
</dbReference>
<keyword evidence="4 10" id="KW-0812">Transmembrane</keyword>
<evidence type="ECO:0000256" key="4">
    <source>
        <dbReference type="ARBA" id="ARBA00022692"/>
    </source>
</evidence>
<feature type="transmembrane region" description="Helical" evidence="10">
    <location>
        <begin position="257"/>
        <end position="277"/>
    </location>
</feature>
<feature type="compositionally biased region" description="Pro residues" evidence="9">
    <location>
        <begin position="86"/>
        <end position="97"/>
    </location>
</feature>
<feature type="compositionally biased region" description="Polar residues" evidence="9">
    <location>
        <begin position="19"/>
        <end position="28"/>
    </location>
</feature>
<feature type="transmembrane region" description="Helical" evidence="10">
    <location>
        <begin position="382"/>
        <end position="401"/>
    </location>
</feature>
<dbReference type="EMBL" id="KN824288">
    <property type="protein sequence ID" value="KIM29556.1"/>
    <property type="molecule type" value="Genomic_DNA"/>
</dbReference>
<reference evidence="11 12" key="1">
    <citation type="submission" date="2014-04" db="EMBL/GenBank/DDBJ databases">
        <authorList>
            <consortium name="DOE Joint Genome Institute"/>
            <person name="Kuo A."/>
            <person name="Zuccaro A."/>
            <person name="Kohler A."/>
            <person name="Nagy L.G."/>
            <person name="Floudas D."/>
            <person name="Copeland A."/>
            <person name="Barry K.W."/>
            <person name="Cichocki N."/>
            <person name="Veneault-Fourrey C."/>
            <person name="LaButti K."/>
            <person name="Lindquist E.A."/>
            <person name="Lipzen A."/>
            <person name="Lundell T."/>
            <person name="Morin E."/>
            <person name="Murat C."/>
            <person name="Sun H."/>
            <person name="Tunlid A."/>
            <person name="Henrissat B."/>
            <person name="Grigoriev I.V."/>
            <person name="Hibbett D.S."/>
            <person name="Martin F."/>
            <person name="Nordberg H.P."/>
            <person name="Cantor M.N."/>
            <person name="Hua S.X."/>
        </authorList>
    </citation>
    <scope>NUCLEOTIDE SEQUENCE [LARGE SCALE GENOMIC DNA]</scope>
    <source>
        <strain evidence="11 12">MAFF 305830</strain>
    </source>
</reference>
<dbReference type="Pfam" id="PF02537">
    <property type="entry name" value="CRCB"/>
    <property type="match status" value="2"/>
</dbReference>
<feature type="transmembrane region" description="Helical" evidence="10">
    <location>
        <begin position="143"/>
        <end position="163"/>
    </location>
</feature>
<dbReference type="PANTHER" id="PTHR28259:SF1">
    <property type="entry name" value="FLUORIDE EXPORT PROTEIN 1-RELATED"/>
    <property type="match status" value="1"/>
</dbReference>
<evidence type="ECO:0000256" key="3">
    <source>
        <dbReference type="ARBA" id="ARBA00022475"/>
    </source>
</evidence>
<comment type="function">
    <text evidence="1">Fluoride channel required for the rapid expulsion of cytoplasmic fluoride.</text>
</comment>
<name>A0A0C3BDP4_SERVB</name>
<dbReference type="OrthoDB" id="409792at2759"/>
<reference evidence="12" key="2">
    <citation type="submission" date="2015-01" db="EMBL/GenBank/DDBJ databases">
        <title>Evolutionary Origins and Diversification of the Mycorrhizal Mutualists.</title>
        <authorList>
            <consortium name="DOE Joint Genome Institute"/>
            <consortium name="Mycorrhizal Genomics Consortium"/>
            <person name="Kohler A."/>
            <person name="Kuo A."/>
            <person name="Nagy L.G."/>
            <person name="Floudas D."/>
            <person name="Copeland A."/>
            <person name="Barry K.W."/>
            <person name="Cichocki N."/>
            <person name="Veneault-Fourrey C."/>
            <person name="LaButti K."/>
            <person name="Lindquist E.A."/>
            <person name="Lipzen A."/>
            <person name="Lundell T."/>
            <person name="Morin E."/>
            <person name="Murat C."/>
            <person name="Riley R."/>
            <person name="Ohm R."/>
            <person name="Sun H."/>
            <person name="Tunlid A."/>
            <person name="Henrissat B."/>
            <person name="Grigoriev I.V."/>
            <person name="Hibbett D.S."/>
            <person name="Martin F."/>
        </authorList>
    </citation>
    <scope>NUCLEOTIDE SEQUENCE [LARGE SCALE GENOMIC DNA]</scope>
    <source>
        <strain evidence="12">MAFF 305830</strain>
    </source>
</reference>
<evidence type="ECO:0000256" key="8">
    <source>
        <dbReference type="ARBA" id="ARBA00035585"/>
    </source>
</evidence>
<feature type="transmembrane region" description="Helical" evidence="10">
    <location>
        <begin position="283"/>
        <end position="302"/>
    </location>
</feature>
<comment type="subcellular location">
    <subcellularLocation>
        <location evidence="2">Cell membrane</location>
        <topology evidence="2">Multi-pass membrane protein</topology>
    </subcellularLocation>
</comment>
<dbReference type="GO" id="GO:0005886">
    <property type="term" value="C:plasma membrane"/>
    <property type="evidence" value="ECO:0007669"/>
    <property type="project" value="UniProtKB-SubCell"/>
</dbReference>
<accession>A0A0C3BDP4</accession>
<dbReference type="Proteomes" id="UP000054097">
    <property type="component" value="Unassembled WGS sequence"/>
</dbReference>
<proteinExistence type="inferred from homology"/>
<dbReference type="AlphaFoldDB" id="A0A0C3BDP4"/>
<organism evidence="11 12">
    <name type="scientific">Serendipita vermifera MAFF 305830</name>
    <dbReference type="NCBI Taxonomy" id="933852"/>
    <lineage>
        <taxon>Eukaryota</taxon>
        <taxon>Fungi</taxon>
        <taxon>Dikarya</taxon>
        <taxon>Basidiomycota</taxon>
        <taxon>Agaricomycotina</taxon>
        <taxon>Agaricomycetes</taxon>
        <taxon>Sebacinales</taxon>
        <taxon>Serendipitaceae</taxon>
        <taxon>Serendipita</taxon>
    </lineage>
</organism>
<dbReference type="STRING" id="933852.A0A0C3BDP4"/>
<keyword evidence="6 10" id="KW-0472">Membrane</keyword>
<feature type="region of interest" description="Disordered" evidence="9">
    <location>
        <begin position="18"/>
        <end position="106"/>
    </location>
</feature>
<keyword evidence="12" id="KW-1185">Reference proteome</keyword>
<sequence length="413" mass="45080">MELRKLGHEQNIEQHYTIHHNTSGSLTRHSARNGDPDTKSSHSGNHTPETGTHISRPGYDTRIETRSVDSLPPLERPLTIGGEPNPDAPHTPEPVSEPPEDRKELSPPGILSWEAIALLAPFGLLGLLARLGITAIATYGNQAVFSLAWVQAAGCFVMGIAQYQKPFIMSFYPPLYLGITTGFCGSLTTFSGWQRDVFLSWLDPQGAGLSNWQRFLDGATRLLFTQAISMASFLLGKEIGRQDLRLKLEIPKRTVRGVILMFSILAYAACFPAFFLLSPDYRGAVTAALLFSFPGVVTRHLLGTVLNHRMPSFPIGTFASNILGTAISAMSYVLQHIEPVVCHSAGVAILQGIVDGYTGCLSTVSTYAAEINVMNRHHAWRYTLVSWLTAQVILVLVIGSAKWSGAFQTSTDC</sequence>
<evidence type="ECO:0000256" key="9">
    <source>
        <dbReference type="SAM" id="MobiDB-lite"/>
    </source>
</evidence>
<comment type="similarity">
    <text evidence="7">Belongs to the fluoride channel Fluc/FEX (TC 1.A.43) family.</text>
</comment>
<feature type="compositionally biased region" description="Polar residues" evidence="9">
    <location>
        <begin position="41"/>
        <end position="53"/>
    </location>
</feature>
<feature type="transmembrane region" description="Helical" evidence="10">
    <location>
        <begin position="115"/>
        <end position="137"/>
    </location>
</feature>
<evidence type="ECO:0000256" key="5">
    <source>
        <dbReference type="ARBA" id="ARBA00022989"/>
    </source>
</evidence>
<keyword evidence="5 10" id="KW-1133">Transmembrane helix</keyword>
<evidence type="ECO:0000256" key="10">
    <source>
        <dbReference type="SAM" id="Phobius"/>
    </source>
</evidence>
<evidence type="ECO:0000313" key="12">
    <source>
        <dbReference type="Proteomes" id="UP000054097"/>
    </source>
</evidence>
<comment type="catalytic activity">
    <reaction evidence="8">
        <text>fluoride(in) = fluoride(out)</text>
        <dbReference type="Rhea" id="RHEA:76159"/>
        <dbReference type="ChEBI" id="CHEBI:17051"/>
    </reaction>
    <physiologicalReaction direction="left-to-right" evidence="8">
        <dbReference type="Rhea" id="RHEA:76160"/>
    </physiologicalReaction>
</comment>
<feature type="transmembrane region" description="Helical" evidence="10">
    <location>
        <begin position="175"/>
        <end position="193"/>
    </location>
</feature>
<evidence type="ECO:0000256" key="7">
    <source>
        <dbReference type="ARBA" id="ARBA00035120"/>
    </source>
</evidence>
<dbReference type="InterPro" id="IPR003691">
    <property type="entry name" value="FluC"/>
</dbReference>
<evidence type="ECO:0000313" key="11">
    <source>
        <dbReference type="EMBL" id="KIM29556.1"/>
    </source>
</evidence>
<gene>
    <name evidence="11" type="ORF">M408DRAFT_328798</name>
</gene>
<keyword evidence="3" id="KW-1003">Cell membrane</keyword>
<evidence type="ECO:0000256" key="2">
    <source>
        <dbReference type="ARBA" id="ARBA00004651"/>
    </source>
</evidence>
<evidence type="ECO:0000256" key="6">
    <source>
        <dbReference type="ARBA" id="ARBA00023136"/>
    </source>
</evidence>
<evidence type="ECO:0000256" key="1">
    <source>
        <dbReference type="ARBA" id="ARBA00002598"/>
    </source>
</evidence>
<dbReference type="HOGENOM" id="CLU_030507_0_0_1"/>
<protein>
    <submittedName>
        <fullName evidence="11">Uncharacterized protein</fullName>
    </submittedName>
</protein>
<dbReference type="GO" id="GO:1903425">
    <property type="term" value="F:fluoride transmembrane transporter activity"/>
    <property type="evidence" value="ECO:0007669"/>
    <property type="project" value="TreeGrafter"/>
</dbReference>